<protein>
    <recommendedName>
        <fullName evidence="4">HNH nuclease domain-containing protein</fullName>
    </recommendedName>
</protein>
<comment type="caution">
    <text evidence="2">The sequence shown here is derived from an EMBL/GenBank/DDBJ whole genome shotgun (WGS) entry which is preliminary data.</text>
</comment>
<reference evidence="3" key="1">
    <citation type="journal article" date="2019" name="Int. J. Syst. Evol. Microbiol.">
        <title>The Global Catalogue of Microorganisms (GCM) 10K type strain sequencing project: providing services to taxonomists for standard genome sequencing and annotation.</title>
        <authorList>
            <consortium name="The Broad Institute Genomics Platform"/>
            <consortium name="The Broad Institute Genome Sequencing Center for Infectious Disease"/>
            <person name="Wu L."/>
            <person name="Ma J."/>
        </authorList>
    </citation>
    <scope>NUCLEOTIDE SEQUENCE [LARGE SCALE GENOMIC DNA]</scope>
    <source>
        <strain evidence="3">JCM 18302</strain>
    </source>
</reference>
<organism evidence="2 3">
    <name type="scientific">Pseudonocardia adelaidensis</name>
    <dbReference type="NCBI Taxonomy" id="648754"/>
    <lineage>
        <taxon>Bacteria</taxon>
        <taxon>Bacillati</taxon>
        <taxon>Actinomycetota</taxon>
        <taxon>Actinomycetes</taxon>
        <taxon>Pseudonocardiales</taxon>
        <taxon>Pseudonocardiaceae</taxon>
        <taxon>Pseudonocardia</taxon>
    </lineage>
</organism>
<sequence>MREGVELRVGLATLLGGDQRPGEIPGLGPVDAEIARAAAARQRRGARWQFAIVDPRGYLLLAGPLRRRPRTTTSPRGSGRVRGGVVELHLTLEELSRLAADPALTGGWTGVIAEVAQRWAERHRLWRELGKNPHTRYARGALARHVQVRDRSCVGPGCERSARRSQMDHTVDHARGGPSVETNIGPGCWRHHPDKDRGWRLSQPEPGHFVRVSPLGRVYRTRGEPVRPDLPDPDPPPPGTDPRADPDTDTGRPVDLRILWRQARDPARPPPPPPDDEEEPPF</sequence>
<dbReference type="EMBL" id="BAABJO010000026">
    <property type="protein sequence ID" value="GAA5132915.1"/>
    <property type="molecule type" value="Genomic_DNA"/>
</dbReference>
<feature type="compositionally biased region" description="Basic and acidic residues" evidence="1">
    <location>
        <begin position="221"/>
        <end position="230"/>
    </location>
</feature>
<dbReference type="RefSeq" id="WP_345609218.1">
    <property type="nucleotide sequence ID" value="NZ_BAABJO010000026.1"/>
</dbReference>
<gene>
    <name evidence="2" type="ORF">GCM10023320_58320</name>
</gene>
<feature type="compositionally biased region" description="Basic and acidic residues" evidence="1">
    <location>
        <begin position="242"/>
        <end position="255"/>
    </location>
</feature>
<feature type="compositionally biased region" description="Basic and acidic residues" evidence="1">
    <location>
        <begin position="160"/>
        <end position="175"/>
    </location>
</feature>
<evidence type="ECO:0000313" key="3">
    <source>
        <dbReference type="Proteomes" id="UP001500804"/>
    </source>
</evidence>
<dbReference type="CDD" id="cd00085">
    <property type="entry name" value="HNHc"/>
    <property type="match status" value="1"/>
</dbReference>
<name>A0ABP9NVU8_9PSEU</name>
<keyword evidence="3" id="KW-1185">Reference proteome</keyword>
<dbReference type="Proteomes" id="UP001500804">
    <property type="component" value="Unassembled WGS sequence"/>
</dbReference>
<evidence type="ECO:0000313" key="2">
    <source>
        <dbReference type="EMBL" id="GAA5132915.1"/>
    </source>
</evidence>
<evidence type="ECO:0008006" key="4">
    <source>
        <dbReference type="Google" id="ProtNLM"/>
    </source>
</evidence>
<proteinExistence type="predicted"/>
<feature type="region of interest" description="Disordered" evidence="1">
    <location>
        <begin position="153"/>
        <end position="282"/>
    </location>
</feature>
<accession>A0ABP9NVU8</accession>
<dbReference type="InterPro" id="IPR003615">
    <property type="entry name" value="HNH_nuc"/>
</dbReference>
<evidence type="ECO:0000256" key="1">
    <source>
        <dbReference type="SAM" id="MobiDB-lite"/>
    </source>
</evidence>